<dbReference type="KEGG" id="caul:KCG34_16740"/>
<protein>
    <submittedName>
        <fullName evidence="2">Glutathione S-transferase family protein</fullName>
    </submittedName>
</protein>
<feature type="domain" description="GST N-terminal" evidence="1">
    <location>
        <begin position="2"/>
        <end position="84"/>
    </location>
</feature>
<dbReference type="SUPFAM" id="SSF47616">
    <property type="entry name" value="GST C-terminal domain-like"/>
    <property type="match status" value="1"/>
</dbReference>
<dbReference type="PANTHER" id="PTHR44051:SF8">
    <property type="entry name" value="GLUTATHIONE S-TRANSFERASE GSTA"/>
    <property type="match status" value="1"/>
</dbReference>
<organism evidence="2 3">
    <name type="scientific">Phenylobacterium montanum</name>
    <dbReference type="NCBI Taxonomy" id="2823693"/>
    <lineage>
        <taxon>Bacteria</taxon>
        <taxon>Pseudomonadati</taxon>
        <taxon>Pseudomonadota</taxon>
        <taxon>Alphaproteobacteria</taxon>
        <taxon>Caulobacterales</taxon>
        <taxon>Caulobacteraceae</taxon>
        <taxon>Phenylobacterium</taxon>
    </lineage>
</organism>
<dbReference type="Proteomes" id="UP000676409">
    <property type="component" value="Chromosome"/>
</dbReference>
<dbReference type="PROSITE" id="PS50404">
    <property type="entry name" value="GST_NTER"/>
    <property type="match status" value="1"/>
</dbReference>
<dbReference type="Gene3D" id="3.40.30.10">
    <property type="entry name" value="Glutaredoxin"/>
    <property type="match status" value="1"/>
</dbReference>
<dbReference type="Pfam" id="PF13409">
    <property type="entry name" value="GST_N_2"/>
    <property type="match status" value="1"/>
</dbReference>
<dbReference type="CDD" id="cd03057">
    <property type="entry name" value="GST_N_Beta"/>
    <property type="match status" value="1"/>
</dbReference>
<evidence type="ECO:0000259" key="1">
    <source>
        <dbReference type="PROSITE" id="PS50404"/>
    </source>
</evidence>
<dbReference type="EMBL" id="CP073078">
    <property type="protein sequence ID" value="QUD86714.1"/>
    <property type="molecule type" value="Genomic_DNA"/>
</dbReference>
<evidence type="ECO:0000313" key="2">
    <source>
        <dbReference type="EMBL" id="QUD86714.1"/>
    </source>
</evidence>
<dbReference type="PANTHER" id="PTHR44051">
    <property type="entry name" value="GLUTATHIONE S-TRANSFERASE-RELATED"/>
    <property type="match status" value="1"/>
</dbReference>
<accession>A0A975ITQ3</accession>
<name>A0A975ITQ3_9CAUL</name>
<proteinExistence type="predicted"/>
<dbReference type="Gene3D" id="1.20.1050.10">
    <property type="match status" value="1"/>
</dbReference>
<reference evidence="2" key="1">
    <citation type="submission" date="2021-04" db="EMBL/GenBank/DDBJ databases">
        <title>The complete genome sequence of Caulobacter sp. S6.</title>
        <authorList>
            <person name="Tang Y."/>
            <person name="Ouyang W."/>
            <person name="Liu Q."/>
            <person name="Huang B."/>
            <person name="Guo Z."/>
            <person name="Lei P."/>
        </authorList>
    </citation>
    <scope>NUCLEOTIDE SEQUENCE</scope>
    <source>
        <strain evidence="2">S6</strain>
    </source>
</reference>
<evidence type="ECO:0000313" key="3">
    <source>
        <dbReference type="Proteomes" id="UP000676409"/>
    </source>
</evidence>
<dbReference type="InterPro" id="IPR036282">
    <property type="entry name" value="Glutathione-S-Trfase_C_sf"/>
</dbReference>
<sequence>MDKPFVIYGARGSGSIPIEAALTLLRQPYQIVERAPLAEVAADEAIFKVNPLGQVPAMLLPDGELMTESAAILIWIADRFPAMRLAPDVLDRRRPAFLRWMTFVSSAIYALFWIRDDPSRLTPDPEQQALIKARTADRIAECWAKMDAQVSPGRYILSDQLEVLDLYVTVLSRWGPRRKRFYEVAPKMSEVVRRVDKDPRLKALWVERFPFVEGWEG</sequence>
<dbReference type="InterPro" id="IPR036249">
    <property type="entry name" value="Thioredoxin-like_sf"/>
</dbReference>
<keyword evidence="3" id="KW-1185">Reference proteome</keyword>
<dbReference type="SUPFAM" id="SSF52833">
    <property type="entry name" value="Thioredoxin-like"/>
    <property type="match status" value="1"/>
</dbReference>
<dbReference type="RefSeq" id="WP_211936767.1">
    <property type="nucleotide sequence ID" value="NZ_CP073078.1"/>
</dbReference>
<dbReference type="AlphaFoldDB" id="A0A975ITQ3"/>
<gene>
    <name evidence="2" type="ORF">KCG34_16740</name>
</gene>
<dbReference type="InterPro" id="IPR004045">
    <property type="entry name" value="Glutathione_S-Trfase_N"/>
</dbReference>